<dbReference type="Gene3D" id="3.40.630.30">
    <property type="match status" value="1"/>
</dbReference>
<dbReference type="Pfam" id="PF01047">
    <property type="entry name" value="MarR"/>
    <property type="match status" value="1"/>
</dbReference>
<protein>
    <submittedName>
        <fullName evidence="4">Transcriptional regulator, MarR family with acetyltransferase activity</fullName>
    </submittedName>
</protein>
<evidence type="ECO:0000259" key="3">
    <source>
        <dbReference type="PROSITE" id="PS51186"/>
    </source>
</evidence>
<accession>A0A1H7RGS6</accession>
<proteinExistence type="predicted"/>
<dbReference type="InterPro" id="IPR036390">
    <property type="entry name" value="WH_DNA-bd_sf"/>
</dbReference>
<organism evidence="4 5">
    <name type="scientific">Parapedobacter koreensis</name>
    <dbReference type="NCBI Taxonomy" id="332977"/>
    <lineage>
        <taxon>Bacteria</taxon>
        <taxon>Pseudomonadati</taxon>
        <taxon>Bacteroidota</taxon>
        <taxon>Sphingobacteriia</taxon>
        <taxon>Sphingobacteriales</taxon>
        <taxon>Sphingobacteriaceae</taxon>
        <taxon>Parapedobacter</taxon>
    </lineage>
</organism>
<dbReference type="AlphaFoldDB" id="A0A1H7RGS6"/>
<reference evidence="5" key="1">
    <citation type="submission" date="2016-10" db="EMBL/GenBank/DDBJ databases">
        <authorList>
            <person name="Varghese N."/>
            <person name="Submissions S."/>
        </authorList>
    </citation>
    <scope>NUCLEOTIDE SEQUENCE [LARGE SCALE GENOMIC DNA]</scope>
    <source>
        <strain evidence="5">Jip14</strain>
    </source>
</reference>
<dbReference type="InterPro" id="IPR000835">
    <property type="entry name" value="HTH_MarR-typ"/>
</dbReference>
<dbReference type="PRINTS" id="PR00598">
    <property type="entry name" value="HTHMARR"/>
</dbReference>
<dbReference type="SUPFAM" id="SSF46785">
    <property type="entry name" value="Winged helix' DNA-binding domain"/>
    <property type="match status" value="1"/>
</dbReference>
<dbReference type="PROSITE" id="PS51186">
    <property type="entry name" value="GNAT"/>
    <property type="match status" value="1"/>
</dbReference>
<keyword evidence="5" id="KW-1185">Reference proteome</keyword>
<feature type="domain" description="N-acetyltransferase" evidence="3">
    <location>
        <begin position="175"/>
        <end position="320"/>
    </location>
</feature>
<dbReference type="EMBL" id="FNZR01000007">
    <property type="protein sequence ID" value="SEL58527.1"/>
    <property type="molecule type" value="Genomic_DNA"/>
</dbReference>
<evidence type="ECO:0000256" key="1">
    <source>
        <dbReference type="ARBA" id="ARBA00022679"/>
    </source>
</evidence>
<dbReference type="STRING" id="332977.SAMN05421740_10761"/>
<evidence type="ECO:0000313" key="4">
    <source>
        <dbReference type="EMBL" id="SEL58527.1"/>
    </source>
</evidence>
<evidence type="ECO:0000313" key="5">
    <source>
        <dbReference type="Proteomes" id="UP000198916"/>
    </source>
</evidence>
<gene>
    <name evidence="4" type="ORF">SAMN05421740_10761</name>
</gene>
<dbReference type="Proteomes" id="UP000198916">
    <property type="component" value="Unassembled WGS sequence"/>
</dbReference>
<dbReference type="PANTHER" id="PTHR13947">
    <property type="entry name" value="GNAT FAMILY N-ACETYLTRANSFERASE"/>
    <property type="match status" value="1"/>
</dbReference>
<dbReference type="Gene3D" id="1.10.10.10">
    <property type="entry name" value="Winged helix-like DNA-binding domain superfamily/Winged helix DNA-binding domain"/>
    <property type="match status" value="1"/>
</dbReference>
<dbReference type="SMART" id="SM00347">
    <property type="entry name" value="HTH_MARR"/>
    <property type="match status" value="1"/>
</dbReference>
<sequence>MVAFVNYLMQFCLVKEKIKQVRLFNRFYTAQLGLLDDHFLESPYSLSEVRVLYEVGTHCTVTAQALSESLQLDKGYLSRMLKMYERDGIVLKTPSDTDRRAFHIRLTDTGKALLAALQTKQDERIEQFINSLKPEESERLVGAMQTIELLLSSRYDSQALAEQVVFRDELCPGDIGYLIYLHGKLYAQESGYSQSFEGYVIKTFQEFLEQYDPDKNKIWLAVYRGEIVGCIAIVERPHNEAQLRWFLVHPIFRGTGIGRKLLEMALAYCRSKQYNRVYLLTTDVQQRAIAMYKRVGFQPTAAVEVEQWGKVLYEERYDLIL</sequence>
<feature type="domain" description="HTH marR-type" evidence="2">
    <location>
        <begin position="20"/>
        <end position="149"/>
    </location>
</feature>
<keyword evidence="1 4" id="KW-0808">Transferase</keyword>
<dbReference type="InterPro" id="IPR036388">
    <property type="entry name" value="WH-like_DNA-bd_sf"/>
</dbReference>
<dbReference type="PROSITE" id="PS50995">
    <property type="entry name" value="HTH_MARR_2"/>
    <property type="match status" value="1"/>
</dbReference>
<dbReference type="PANTHER" id="PTHR13947:SF37">
    <property type="entry name" value="LD18367P"/>
    <property type="match status" value="1"/>
</dbReference>
<dbReference type="SUPFAM" id="SSF55729">
    <property type="entry name" value="Acyl-CoA N-acyltransferases (Nat)"/>
    <property type="match status" value="1"/>
</dbReference>
<evidence type="ECO:0000259" key="2">
    <source>
        <dbReference type="PROSITE" id="PS50995"/>
    </source>
</evidence>
<dbReference type="CDD" id="cd04301">
    <property type="entry name" value="NAT_SF"/>
    <property type="match status" value="1"/>
</dbReference>
<dbReference type="GO" id="GO:0003700">
    <property type="term" value="F:DNA-binding transcription factor activity"/>
    <property type="evidence" value="ECO:0007669"/>
    <property type="project" value="InterPro"/>
</dbReference>
<dbReference type="InterPro" id="IPR000182">
    <property type="entry name" value="GNAT_dom"/>
</dbReference>
<dbReference type="InterPro" id="IPR016181">
    <property type="entry name" value="Acyl_CoA_acyltransferase"/>
</dbReference>
<dbReference type="GO" id="GO:0008080">
    <property type="term" value="F:N-acetyltransferase activity"/>
    <property type="evidence" value="ECO:0007669"/>
    <property type="project" value="InterPro"/>
</dbReference>
<dbReference type="InterPro" id="IPR050769">
    <property type="entry name" value="NAT_camello-type"/>
</dbReference>
<dbReference type="Pfam" id="PF00583">
    <property type="entry name" value="Acetyltransf_1"/>
    <property type="match status" value="1"/>
</dbReference>
<name>A0A1H7RGS6_9SPHI</name>